<proteinExistence type="predicted"/>
<sequence>MITWTQKLRRRLEPSANPTQEDTRPRRQPCRLLKRKKNYITQCNDVKQSDIGNTSAITTAIPTRIVLALNGTFPTVDRSSNRPMHSSPTSPDVIMRWLVVYTRYTLQDTRYNSQLTTHNSQLTTGRLRPEARLGIEDRGSRIKMASQATWYKYKYNILKWLIT</sequence>
<accession>A0A8J2H8P5</accession>
<gene>
    <name evidence="2" type="ORF">HICCMSTLAB_LOCUS4329</name>
</gene>
<protein>
    <submittedName>
        <fullName evidence="2">Uncharacterized protein</fullName>
    </submittedName>
</protein>
<evidence type="ECO:0000313" key="2">
    <source>
        <dbReference type="EMBL" id="CAG5085278.1"/>
    </source>
</evidence>
<reference evidence="2" key="1">
    <citation type="submission" date="2021-04" db="EMBL/GenBank/DDBJ databases">
        <authorList>
            <person name="Chebbi M.A.C M."/>
        </authorList>
    </citation>
    <scope>NUCLEOTIDE SEQUENCE</scope>
</reference>
<evidence type="ECO:0000313" key="3">
    <source>
        <dbReference type="Proteomes" id="UP000786811"/>
    </source>
</evidence>
<keyword evidence="3" id="KW-1185">Reference proteome</keyword>
<comment type="caution">
    <text evidence="2">The sequence shown here is derived from an EMBL/GenBank/DDBJ whole genome shotgun (WGS) entry which is preliminary data.</text>
</comment>
<name>A0A8J2H8P5_COTCN</name>
<feature type="region of interest" description="Disordered" evidence="1">
    <location>
        <begin position="1"/>
        <end position="28"/>
    </location>
</feature>
<dbReference type="AlphaFoldDB" id="A0A8J2H8P5"/>
<evidence type="ECO:0000256" key="1">
    <source>
        <dbReference type="SAM" id="MobiDB-lite"/>
    </source>
</evidence>
<organism evidence="2 3">
    <name type="scientific">Cotesia congregata</name>
    <name type="common">Parasitoid wasp</name>
    <name type="synonym">Apanteles congregatus</name>
    <dbReference type="NCBI Taxonomy" id="51543"/>
    <lineage>
        <taxon>Eukaryota</taxon>
        <taxon>Metazoa</taxon>
        <taxon>Ecdysozoa</taxon>
        <taxon>Arthropoda</taxon>
        <taxon>Hexapoda</taxon>
        <taxon>Insecta</taxon>
        <taxon>Pterygota</taxon>
        <taxon>Neoptera</taxon>
        <taxon>Endopterygota</taxon>
        <taxon>Hymenoptera</taxon>
        <taxon>Apocrita</taxon>
        <taxon>Ichneumonoidea</taxon>
        <taxon>Braconidae</taxon>
        <taxon>Microgastrinae</taxon>
        <taxon>Cotesia</taxon>
    </lineage>
</organism>
<dbReference type="Proteomes" id="UP000786811">
    <property type="component" value="Unassembled WGS sequence"/>
</dbReference>
<dbReference type="EMBL" id="CAJNRD030001118">
    <property type="protein sequence ID" value="CAG5085278.1"/>
    <property type="molecule type" value="Genomic_DNA"/>
</dbReference>